<dbReference type="OrthoDB" id="284185at2"/>
<evidence type="ECO:0000313" key="2">
    <source>
        <dbReference type="Proteomes" id="UP000317835"/>
    </source>
</evidence>
<dbReference type="Proteomes" id="UP000317835">
    <property type="component" value="Chromosome"/>
</dbReference>
<dbReference type="AlphaFoldDB" id="A0A518HCP6"/>
<dbReference type="KEGG" id="tpla:ElP_63810"/>
<keyword evidence="2" id="KW-1185">Reference proteome</keyword>
<reference evidence="1 2" key="1">
    <citation type="submission" date="2019-02" db="EMBL/GenBank/DDBJ databases">
        <title>Deep-cultivation of Planctomycetes and their phenomic and genomic characterization uncovers novel biology.</title>
        <authorList>
            <person name="Wiegand S."/>
            <person name="Jogler M."/>
            <person name="Boedeker C."/>
            <person name="Pinto D."/>
            <person name="Vollmers J."/>
            <person name="Rivas-Marin E."/>
            <person name="Kohn T."/>
            <person name="Peeters S.H."/>
            <person name="Heuer A."/>
            <person name="Rast P."/>
            <person name="Oberbeckmann S."/>
            <person name="Bunk B."/>
            <person name="Jeske O."/>
            <person name="Meyerdierks A."/>
            <person name="Storesund J.E."/>
            <person name="Kallscheuer N."/>
            <person name="Luecker S."/>
            <person name="Lage O.M."/>
            <person name="Pohl T."/>
            <person name="Merkel B.J."/>
            <person name="Hornburger P."/>
            <person name="Mueller R.-W."/>
            <person name="Bruemmer F."/>
            <person name="Labrenz M."/>
            <person name="Spormann A.M."/>
            <person name="Op den Camp H."/>
            <person name="Overmann J."/>
            <person name="Amann R."/>
            <person name="Jetten M.S.M."/>
            <person name="Mascher T."/>
            <person name="Medema M.H."/>
            <person name="Devos D.P."/>
            <person name="Kaster A.-K."/>
            <person name="Ovreas L."/>
            <person name="Rohde M."/>
            <person name="Galperin M.Y."/>
            <person name="Jogler C."/>
        </authorList>
    </citation>
    <scope>NUCLEOTIDE SEQUENCE [LARGE SCALE GENOMIC DNA]</scope>
    <source>
        <strain evidence="1 2">ElP</strain>
    </source>
</reference>
<evidence type="ECO:0000313" key="1">
    <source>
        <dbReference type="EMBL" id="QDV38426.1"/>
    </source>
</evidence>
<proteinExistence type="predicted"/>
<gene>
    <name evidence="1" type="ORF">ElP_63810</name>
</gene>
<sequence length="77" mass="8823">MTLRDEHWRALARALLATCPDEIDCEEWLDRVGTYLELVEAGRSIPDRLRPVAAHLQLCPGCAEEFEAMREMLREPG</sequence>
<organism evidence="1 2">
    <name type="scientific">Tautonia plasticadhaerens</name>
    <dbReference type="NCBI Taxonomy" id="2527974"/>
    <lineage>
        <taxon>Bacteria</taxon>
        <taxon>Pseudomonadati</taxon>
        <taxon>Planctomycetota</taxon>
        <taxon>Planctomycetia</taxon>
        <taxon>Isosphaerales</taxon>
        <taxon>Isosphaeraceae</taxon>
        <taxon>Tautonia</taxon>
    </lineage>
</organism>
<name>A0A518HCP6_9BACT</name>
<dbReference type="RefSeq" id="WP_145276902.1">
    <property type="nucleotide sequence ID" value="NZ_CP036426.1"/>
</dbReference>
<evidence type="ECO:0008006" key="3">
    <source>
        <dbReference type="Google" id="ProtNLM"/>
    </source>
</evidence>
<protein>
    <recommendedName>
        <fullName evidence="3">Zinc-finger domain-containing protein</fullName>
    </recommendedName>
</protein>
<accession>A0A518HCP6</accession>
<dbReference type="EMBL" id="CP036426">
    <property type="protein sequence ID" value="QDV38426.1"/>
    <property type="molecule type" value="Genomic_DNA"/>
</dbReference>